<evidence type="ECO:0000313" key="5">
    <source>
        <dbReference type="EMBL" id="RRB13908.1"/>
    </source>
</evidence>
<gene>
    <name evidence="5" type="ORF">EHT87_16775</name>
</gene>
<proteinExistence type="predicted"/>
<evidence type="ECO:0000256" key="2">
    <source>
        <dbReference type="ARBA" id="ARBA00023125"/>
    </source>
</evidence>
<dbReference type="GO" id="GO:0043565">
    <property type="term" value="F:sequence-specific DNA binding"/>
    <property type="evidence" value="ECO:0007669"/>
    <property type="project" value="InterPro"/>
</dbReference>
<dbReference type="EMBL" id="RQJP01000003">
    <property type="protein sequence ID" value="RRB13908.1"/>
    <property type="molecule type" value="Genomic_DNA"/>
</dbReference>
<accession>A0A3P1CL13</accession>
<dbReference type="RefSeq" id="WP_124907805.1">
    <property type="nucleotide sequence ID" value="NZ_RQJP01000003.1"/>
</dbReference>
<dbReference type="PROSITE" id="PS01124">
    <property type="entry name" value="HTH_ARAC_FAMILY_2"/>
    <property type="match status" value="1"/>
</dbReference>
<keyword evidence="3" id="KW-0804">Transcription</keyword>
<dbReference type="InterPro" id="IPR009057">
    <property type="entry name" value="Homeodomain-like_sf"/>
</dbReference>
<dbReference type="PANTHER" id="PTHR47893">
    <property type="entry name" value="REGULATORY PROTEIN PCHR"/>
    <property type="match status" value="1"/>
</dbReference>
<dbReference type="GO" id="GO:0003700">
    <property type="term" value="F:DNA-binding transcription factor activity"/>
    <property type="evidence" value="ECO:0007669"/>
    <property type="project" value="InterPro"/>
</dbReference>
<comment type="caution">
    <text evidence="5">The sequence shown here is derived from an EMBL/GenBank/DDBJ whole genome shotgun (WGS) entry which is preliminary data.</text>
</comment>
<feature type="domain" description="HTH araC/xylS-type" evidence="4">
    <location>
        <begin position="238"/>
        <end position="336"/>
    </location>
</feature>
<dbReference type="InterPro" id="IPR018062">
    <property type="entry name" value="HTH_AraC-typ_CS"/>
</dbReference>
<keyword evidence="6" id="KW-1185">Reference proteome</keyword>
<dbReference type="InterPro" id="IPR020449">
    <property type="entry name" value="Tscrpt_reg_AraC-type_HTH"/>
</dbReference>
<protein>
    <submittedName>
        <fullName evidence="5">AraC family transcriptional regulator</fullName>
    </submittedName>
</protein>
<dbReference type="PANTHER" id="PTHR47893:SF1">
    <property type="entry name" value="REGULATORY PROTEIN PCHR"/>
    <property type="match status" value="1"/>
</dbReference>
<dbReference type="Pfam" id="PF12833">
    <property type="entry name" value="HTH_18"/>
    <property type="match status" value="1"/>
</dbReference>
<reference evidence="5 6" key="1">
    <citation type="submission" date="2018-11" db="EMBL/GenBank/DDBJ databases">
        <authorList>
            <person name="Zhou Z."/>
            <person name="Wang G."/>
        </authorList>
    </citation>
    <scope>NUCLEOTIDE SEQUENCE [LARGE SCALE GENOMIC DNA]</scope>
    <source>
        <strain evidence="5 6">KCTC42998</strain>
    </source>
</reference>
<dbReference type="InterPro" id="IPR018060">
    <property type="entry name" value="HTH_AraC"/>
</dbReference>
<sequence>MSKIATFGQKIVVKAQFLELSVNEPDAVLDKLAEILGTTCDNGYLQVPETRGRGYLHGFVLSDALGLMIRDCEFNDDLLIKRNFNLNPHERILMTFNNVLPSGDQGPGPANIRTIPSVQIGKGNLNLEMFYPSHTNFKSILVAIKASGLKSLLGLQSVNAVLQTILESDQPTLFEEIISPKIQQVALEITENDLPEAFHPFFYRIKAEELICLTFAALLKRQDTSIQVLHEADAEAIYRIRDQILAELATPPVLDDLAKDAGMSKSKLKRLFKQIFGESIFNYYQRFRMSAAARLLKEHKLTVSEVGYEMGFSNLSHFTRTFEAHIGMKPKKFSLH</sequence>
<dbReference type="PROSITE" id="PS00041">
    <property type="entry name" value="HTH_ARAC_FAMILY_1"/>
    <property type="match status" value="1"/>
</dbReference>
<dbReference type="Proteomes" id="UP000274271">
    <property type="component" value="Unassembled WGS sequence"/>
</dbReference>
<dbReference type="AlphaFoldDB" id="A0A3P1CL13"/>
<evidence type="ECO:0000259" key="4">
    <source>
        <dbReference type="PROSITE" id="PS01124"/>
    </source>
</evidence>
<dbReference type="SMART" id="SM00342">
    <property type="entry name" value="HTH_ARAC"/>
    <property type="match status" value="1"/>
</dbReference>
<keyword evidence="1" id="KW-0805">Transcription regulation</keyword>
<dbReference type="OrthoDB" id="1156172at2"/>
<dbReference type="Gene3D" id="1.10.10.60">
    <property type="entry name" value="Homeodomain-like"/>
    <property type="match status" value="2"/>
</dbReference>
<evidence type="ECO:0000256" key="1">
    <source>
        <dbReference type="ARBA" id="ARBA00023015"/>
    </source>
</evidence>
<dbReference type="InterPro" id="IPR053142">
    <property type="entry name" value="PchR_regulatory_protein"/>
</dbReference>
<dbReference type="SUPFAM" id="SSF46689">
    <property type="entry name" value="Homeodomain-like"/>
    <property type="match status" value="2"/>
</dbReference>
<name>A0A3P1CL13_9BACT</name>
<keyword evidence="2" id="KW-0238">DNA-binding</keyword>
<evidence type="ECO:0000313" key="6">
    <source>
        <dbReference type="Proteomes" id="UP000274271"/>
    </source>
</evidence>
<dbReference type="PRINTS" id="PR00032">
    <property type="entry name" value="HTHARAC"/>
</dbReference>
<evidence type="ECO:0000256" key="3">
    <source>
        <dbReference type="ARBA" id="ARBA00023163"/>
    </source>
</evidence>
<organism evidence="5 6">
    <name type="scientific">Larkinella knui</name>
    <dbReference type="NCBI Taxonomy" id="2025310"/>
    <lineage>
        <taxon>Bacteria</taxon>
        <taxon>Pseudomonadati</taxon>
        <taxon>Bacteroidota</taxon>
        <taxon>Cytophagia</taxon>
        <taxon>Cytophagales</taxon>
        <taxon>Spirosomataceae</taxon>
        <taxon>Larkinella</taxon>
    </lineage>
</organism>